<evidence type="ECO:0000313" key="2">
    <source>
        <dbReference type="EMBL" id="KAK8129691.1"/>
    </source>
</evidence>
<name>A0AAW0R7B3_9PEZI</name>
<dbReference type="EMBL" id="JAQQWP010000002">
    <property type="protein sequence ID" value="KAK8129691.1"/>
    <property type="molecule type" value="Genomic_DNA"/>
</dbReference>
<sequence>MTPKKTNSSGTAATAGDTDAMISVTEFEYLKAYFTLCTAASKPEPINIEALGAQFGLKDRKNVMQRFNRLADKFGWFKAEMSGADGSAPTASKKASGRKKKAAPAATTASFANEDGGFDDSVGGPSPAKKRKVDEDVA</sequence>
<protein>
    <submittedName>
        <fullName evidence="2">Uncharacterized protein</fullName>
    </submittedName>
</protein>
<feature type="region of interest" description="Disordered" evidence="1">
    <location>
        <begin position="81"/>
        <end position="138"/>
    </location>
</feature>
<dbReference type="AlphaFoldDB" id="A0AAW0R7B3"/>
<evidence type="ECO:0000256" key="1">
    <source>
        <dbReference type="SAM" id="MobiDB-lite"/>
    </source>
</evidence>
<comment type="caution">
    <text evidence="2">The sequence shown here is derived from an EMBL/GenBank/DDBJ whole genome shotgun (WGS) entry which is preliminary data.</text>
</comment>
<organism evidence="2 3">
    <name type="scientific">Apiospora kogelbergensis</name>
    <dbReference type="NCBI Taxonomy" id="1337665"/>
    <lineage>
        <taxon>Eukaryota</taxon>
        <taxon>Fungi</taxon>
        <taxon>Dikarya</taxon>
        <taxon>Ascomycota</taxon>
        <taxon>Pezizomycotina</taxon>
        <taxon>Sordariomycetes</taxon>
        <taxon>Xylariomycetidae</taxon>
        <taxon>Amphisphaeriales</taxon>
        <taxon>Apiosporaceae</taxon>
        <taxon>Apiospora</taxon>
    </lineage>
</organism>
<dbReference type="Proteomes" id="UP001392437">
    <property type="component" value="Unassembled WGS sequence"/>
</dbReference>
<keyword evidence="3" id="KW-1185">Reference proteome</keyword>
<accession>A0AAW0R7B3</accession>
<gene>
    <name evidence="2" type="ORF">PG999_002071</name>
</gene>
<proteinExistence type="predicted"/>
<reference evidence="2 3" key="1">
    <citation type="submission" date="2023-01" db="EMBL/GenBank/DDBJ databases">
        <title>Analysis of 21 Apiospora genomes using comparative genomics revels a genus with tremendous synthesis potential of carbohydrate active enzymes and secondary metabolites.</title>
        <authorList>
            <person name="Sorensen T."/>
        </authorList>
    </citation>
    <scope>NUCLEOTIDE SEQUENCE [LARGE SCALE GENOMIC DNA]</scope>
    <source>
        <strain evidence="2 3">CBS 117206</strain>
    </source>
</reference>
<evidence type="ECO:0000313" key="3">
    <source>
        <dbReference type="Proteomes" id="UP001392437"/>
    </source>
</evidence>